<dbReference type="GO" id="GO:0047389">
    <property type="term" value="F:glycerophosphocholine phosphodiesterase activity"/>
    <property type="evidence" value="ECO:0007669"/>
    <property type="project" value="TreeGrafter"/>
</dbReference>
<evidence type="ECO:0000256" key="2">
    <source>
        <dbReference type="PROSITE-ProRule" id="PRU00023"/>
    </source>
</evidence>
<feature type="compositionally biased region" description="Low complexity" evidence="3">
    <location>
        <begin position="78"/>
        <end position="100"/>
    </location>
</feature>
<feature type="domain" description="GP-PDE" evidence="4">
    <location>
        <begin position="563"/>
        <end position="899"/>
    </location>
</feature>
<dbReference type="PANTHER" id="PTHR22958:SF1">
    <property type="entry name" value="GLYCEROPHOSPHOCHOLINE PHOSPHODIESTERASE GPCPD1"/>
    <property type="match status" value="1"/>
</dbReference>
<dbReference type="InterPro" id="IPR051578">
    <property type="entry name" value="GDPD"/>
</dbReference>
<dbReference type="Gene3D" id="1.25.40.20">
    <property type="entry name" value="Ankyrin repeat-containing domain"/>
    <property type="match status" value="1"/>
</dbReference>
<keyword evidence="1" id="KW-0378">Hydrolase</keyword>
<dbReference type="Proteomes" id="UP000076863">
    <property type="component" value="Unassembled WGS sequence"/>
</dbReference>
<dbReference type="Pfam" id="PF25329">
    <property type="entry name" value="C2_GDE1"/>
    <property type="match status" value="1"/>
</dbReference>
<feature type="repeat" description="ANK" evidence="2">
    <location>
        <begin position="314"/>
        <end position="346"/>
    </location>
</feature>
<evidence type="ECO:0000313" key="5">
    <source>
        <dbReference type="EMBL" id="OAA50950.1"/>
    </source>
</evidence>
<evidence type="ECO:0000256" key="1">
    <source>
        <dbReference type="ARBA" id="ARBA00022801"/>
    </source>
</evidence>
<dbReference type="SUPFAM" id="SSF48403">
    <property type="entry name" value="Ankyrin repeat"/>
    <property type="match status" value="1"/>
</dbReference>
<dbReference type="SUPFAM" id="SSF51695">
    <property type="entry name" value="PLC-like phosphodiesterases"/>
    <property type="match status" value="1"/>
</dbReference>
<feature type="region of interest" description="Disordered" evidence="3">
    <location>
        <begin position="75"/>
        <end position="102"/>
    </location>
</feature>
<dbReference type="InterPro" id="IPR036770">
    <property type="entry name" value="Ankyrin_rpt-contain_sf"/>
</dbReference>
<comment type="caution">
    <text evidence="5">The sequence shown here is derived from an EMBL/GenBank/DDBJ whole genome shotgun (WGS) entry which is preliminary data.</text>
</comment>
<dbReference type="InterPro" id="IPR057506">
    <property type="entry name" value="C2_GPCPD1"/>
</dbReference>
<dbReference type="GO" id="GO:0046475">
    <property type="term" value="P:glycerophospholipid catabolic process"/>
    <property type="evidence" value="ECO:0007669"/>
    <property type="project" value="TreeGrafter"/>
</dbReference>
<dbReference type="AlphaFoldDB" id="A0A162M543"/>
<name>A0A162M543_9HYPO</name>
<dbReference type="SMART" id="SM00248">
    <property type="entry name" value="ANK"/>
    <property type="match status" value="2"/>
</dbReference>
<proteinExistence type="predicted"/>
<evidence type="ECO:0000256" key="3">
    <source>
        <dbReference type="SAM" id="MobiDB-lite"/>
    </source>
</evidence>
<dbReference type="Gene3D" id="3.20.20.190">
    <property type="entry name" value="Phosphatidylinositol (PI) phosphodiesterase"/>
    <property type="match status" value="1"/>
</dbReference>
<dbReference type="PANTHER" id="PTHR22958">
    <property type="entry name" value="GLYCEROPHOSPHORYL DIESTER PHOSPHODIESTERASE"/>
    <property type="match status" value="1"/>
</dbReference>
<keyword evidence="6" id="KW-1185">Reference proteome</keyword>
<keyword evidence="2" id="KW-0040">ANK repeat</keyword>
<evidence type="ECO:0000313" key="6">
    <source>
        <dbReference type="Proteomes" id="UP000076863"/>
    </source>
</evidence>
<protein>
    <submittedName>
        <fullName evidence="5">Glycerophosphoryl diester phosphodiesterase</fullName>
    </submittedName>
</protein>
<dbReference type="EMBL" id="AZHA01000002">
    <property type="protein sequence ID" value="OAA50950.1"/>
    <property type="molecule type" value="Genomic_DNA"/>
</dbReference>
<dbReference type="PROSITE" id="PS50297">
    <property type="entry name" value="ANK_REP_REGION"/>
    <property type="match status" value="1"/>
</dbReference>
<evidence type="ECO:0000259" key="4">
    <source>
        <dbReference type="PROSITE" id="PS51704"/>
    </source>
</evidence>
<dbReference type="InterPro" id="IPR030395">
    <property type="entry name" value="GP_PDE_dom"/>
</dbReference>
<reference evidence="5 6" key="1">
    <citation type="journal article" date="2016" name="Genome Biol. Evol.">
        <title>Divergent and convergent evolution of fungal pathogenicity.</title>
        <authorList>
            <person name="Shang Y."/>
            <person name="Xiao G."/>
            <person name="Zheng P."/>
            <person name="Cen K."/>
            <person name="Zhan S."/>
            <person name="Wang C."/>
        </authorList>
    </citation>
    <scope>NUCLEOTIDE SEQUENCE [LARGE SCALE GENOMIC DNA]</scope>
    <source>
        <strain evidence="5 6">RCEF 3172</strain>
    </source>
</reference>
<dbReference type="PROSITE" id="PS50088">
    <property type="entry name" value="ANK_REPEAT"/>
    <property type="match status" value="1"/>
</dbReference>
<accession>A0A162M543</accession>
<dbReference type="Pfam" id="PF12796">
    <property type="entry name" value="Ank_2"/>
    <property type="match status" value="1"/>
</dbReference>
<dbReference type="OrthoDB" id="197419at2759"/>
<dbReference type="InterPro" id="IPR017946">
    <property type="entry name" value="PLC-like_Pdiesterase_TIM-brl"/>
</dbReference>
<dbReference type="InterPro" id="IPR002110">
    <property type="entry name" value="Ankyrin_rpt"/>
</dbReference>
<dbReference type="PROSITE" id="PS51704">
    <property type="entry name" value="GP_PDE"/>
    <property type="match status" value="1"/>
</dbReference>
<sequence length="907" mass="98177">MKFGLNYDKHIVPKWSQHYIDYNGLRMQLRAKTRRGESIKELSNELIAEIAHFKDFYINATAALGANGDATIELDGEGQPPASAVPGGPVAASPVSSSQSMTGACATDDYNELRKFGKLSIVAIRRLLGKFAATGQATSQDLFRAESELEEWAEPRQTIDGGLNLGNHPSIGIEVSLNDTALSLHGRGAGDKAPSSSLRVVSTPRDDIHRFLAPQSLGSFELLLENRSKRHSSSGTDLDQSHFFGRLLCLMVSCRPSSFIDAILKHNPDIGVRTSRGESALYCASQSGSLPVVRSVVEYFRKSGESLDSALPRTGWTPLMVACAKGHADVAAYLLSSGADAQKLDVLGWTAREHAAYRGHLDIASLDGFASASMADGRLAGGASFTKEIAHRTLTPDKKAVIVTLGSIQGGHDRKTLKLKHQVGGSDGAGLESKSLEIIIGGADCASKFVQLPLWEDQSVKPLVGKMDLGAQVQVTVRLWDNGGTPASNRTLASSGTVLLSDDYARFGASRESMLRETTVIMLDKETMEFSGTVLISYVIATPFEDLDRYEATSYKRKPGDPVRIVGHRGLGQNTAGKSNLQIGENTVTSFLSAYRLGAPFVEFGMIFDLWCTLDANADIDVQITRDLEAVIYHDFSFSGSGSDVPIHDISLAQYKYAGDMQNPSGALLLESGTQRPRAFSSGEDSLLKALQAQERLRCTVDFDGKGFKANIRGHSIQDAHATLEELLATLPEEIGFNIELKYQRLHEAVEAGVASVTIDINTFVDVALEKIKRLAGRRPIILSSFTPEICILLKFKQNAYPVLFITNAGKLPMMDKELRAASLQIALKFARYWQLSGLVLACDTFLLCPRLISLVQDAGLVCASYGLGNNDPANAKIQSDAGIDILIVDKVKLIADALGKLQFTEE</sequence>
<organism evidence="5 6">
    <name type="scientific">Beauveria brongniartii RCEF 3172</name>
    <dbReference type="NCBI Taxonomy" id="1081107"/>
    <lineage>
        <taxon>Eukaryota</taxon>
        <taxon>Fungi</taxon>
        <taxon>Dikarya</taxon>
        <taxon>Ascomycota</taxon>
        <taxon>Pezizomycotina</taxon>
        <taxon>Sordariomycetes</taxon>
        <taxon>Hypocreomycetidae</taxon>
        <taxon>Hypocreales</taxon>
        <taxon>Cordycipitaceae</taxon>
        <taxon>Beauveria</taxon>
        <taxon>Beauveria brongniartii</taxon>
    </lineage>
</organism>
<gene>
    <name evidence="5" type="ORF">BBO_00897</name>
</gene>
<dbReference type="Pfam" id="PF03009">
    <property type="entry name" value="GDPD"/>
    <property type="match status" value="1"/>
</dbReference>